<dbReference type="PANTHER" id="PTHR43394">
    <property type="entry name" value="ATP-DEPENDENT PERMEASE MDL1, MITOCHONDRIAL"/>
    <property type="match status" value="1"/>
</dbReference>
<evidence type="ECO:0000313" key="10">
    <source>
        <dbReference type="EMBL" id="GAA0466940.1"/>
    </source>
</evidence>
<feature type="transmembrane region" description="Helical" evidence="7">
    <location>
        <begin position="229"/>
        <end position="248"/>
    </location>
</feature>
<feature type="domain" description="ABC transporter" evidence="8">
    <location>
        <begin position="431"/>
        <end position="665"/>
    </location>
</feature>
<dbReference type="InterPro" id="IPR039421">
    <property type="entry name" value="Type_1_exporter"/>
</dbReference>
<dbReference type="InterPro" id="IPR003439">
    <property type="entry name" value="ABC_transporter-like_ATP-bd"/>
</dbReference>
<keyword evidence="4 10" id="KW-0067">ATP-binding</keyword>
<reference evidence="11" key="1">
    <citation type="journal article" date="2019" name="Int. J. Syst. Evol. Microbiol.">
        <title>The Global Catalogue of Microorganisms (GCM) 10K type strain sequencing project: providing services to taxonomists for standard genome sequencing and annotation.</title>
        <authorList>
            <consortium name="The Broad Institute Genomics Platform"/>
            <consortium name="The Broad Institute Genome Sequencing Center for Infectious Disease"/>
            <person name="Wu L."/>
            <person name="Ma J."/>
        </authorList>
    </citation>
    <scope>NUCLEOTIDE SEQUENCE [LARGE SCALE GENOMIC DNA]</scope>
    <source>
        <strain evidence="11">JCM 14193</strain>
    </source>
</reference>
<protein>
    <submittedName>
        <fullName evidence="10">Multidrug resistance ABC transporter ATP-binding protein/permease BmrD</fullName>
    </submittedName>
</protein>
<comment type="caution">
    <text evidence="10">The sequence shown here is derived from an EMBL/GenBank/DDBJ whole genome shotgun (WGS) entry which is preliminary data.</text>
</comment>
<keyword evidence="11" id="KW-1185">Reference proteome</keyword>
<dbReference type="SUPFAM" id="SSF52540">
    <property type="entry name" value="P-loop containing nucleoside triphosphate hydrolases"/>
    <property type="match status" value="1"/>
</dbReference>
<dbReference type="CDD" id="cd03254">
    <property type="entry name" value="ABCC_Glucan_exporter_like"/>
    <property type="match status" value="1"/>
</dbReference>
<evidence type="ECO:0000313" key="11">
    <source>
        <dbReference type="Proteomes" id="UP001500740"/>
    </source>
</evidence>
<dbReference type="InterPro" id="IPR003593">
    <property type="entry name" value="AAA+_ATPase"/>
</dbReference>
<comment type="subcellular location">
    <subcellularLocation>
        <location evidence="1">Cell membrane</location>
        <topology evidence="1">Multi-pass membrane protein</topology>
    </subcellularLocation>
</comment>
<dbReference type="PROSITE" id="PS50929">
    <property type="entry name" value="ABC_TM1F"/>
    <property type="match status" value="1"/>
</dbReference>
<keyword evidence="5 7" id="KW-1133">Transmembrane helix</keyword>
<evidence type="ECO:0000256" key="6">
    <source>
        <dbReference type="ARBA" id="ARBA00023136"/>
    </source>
</evidence>
<dbReference type="RefSeq" id="WP_343783754.1">
    <property type="nucleotide sequence ID" value="NZ_BAAACZ010000018.1"/>
</dbReference>
<evidence type="ECO:0000256" key="3">
    <source>
        <dbReference type="ARBA" id="ARBA00022741"/>
    </source>
</evidence>
<dbReference type="InterPro" id="IPR027417">
    <property type="entry name" value="P-loop_NTPase"/>
</dbReference>
<dbReference type="Gene3D" id="1.20.1560.10">
    <property type="entry name" value="ABC transporter type 1, transmembrane domain"/>
    <property type="match status" value="1"/>
</dbReference>
<dbReference type="Proteomes" id="UP001500740">
    <property type="component" value="Unassembled WGS sequence"/>
</dbReference>
<gene>
    <name evidence="10" type="primary">bmrD</name>
    <name evidence="10" type="ORF">GCM10008935_23600</name>
</gene>
<feature type="domain" description="ABC transmembrane type-1" evidence="9">
    <location>
        <begin position="22"/>
        <end position="400"/>
    </location>
</feature>
<evidence type="ECO:0000256" key="2">
    <source>
        <dbReference type="ARBA" id="ARBA00022692"/>
    </source>
</evidence>
<accession>A0ABP3JZM4</accession>
<keyword evidence="6 7" id="KW-0472">Membrane</keyword>
<evidence type="ECO:0000256" key="7">
    <source>
        <dbReference type="SAM" id="Phobius"/>
    </source>
</evidence>
<dbReference type="InterPro" id="IPR011527">
    <property type="entry name" value="ABC1_TM_dom"/>
</dbReference>
<dbReference type="Pfam" id="PF00005">
    <property type="entry name" value="ABC_tran"/>
    <property type="match status" value="1"/>
</dbReference>
<evidence type="ECO:0000256" key="5">
    <source>
        <dbReference type="ARBA" id="ARBA00022989"/>
    </source>
</evidence>
<name>A0ABP3JZM4_9BACI</name>
<dbReference type="InterPro" id="IPR036640">
    <property type="entry name" value="ABC1_TM_sf"/>
</dbReference>
<feature type="transmembrane region" description="Helical" evidence="7">
    <location>
        <begin position="21"/>
        <end position="42"/>
    </location>
</feature>
<organism evidence="10 11">
    <name type="scientific">Alkalibacillus silvisoli</name>
    <dbReference type="NCBI Taxonomy" id="392823"/>
    <lineage>
        <taxon>Bacteria</taxon>
        <taxon>Bacillati</taxon>
        <taxon>Bacillota</taxon>
        <taxon>Bacilli</taxon>
        <taxon>Bacillales</taxon>
        <taxon>Bacillaceae</taxon>
        <taxon>Alkalibacillus</taxon>
    </lineage>
</organism>
<dbReference type="SUPFAM" id="SSF90123">
    <property type="entry name" value="ABC transporter transmembrane region"/>
    <property type="match status" value="1"/>
</dbReference>
<feature type="transmembrane region" description="Helical" evidence="7">
    <location>
        <begin position="151"/>
        <end position="171"/>
    </location>
</feature>
<evidence type="ECO:0000256" key="1">
    <source>
        <dbReference type="ARBA" id="ARBA00004651"/>
    </source>
</evidence>
<keyword evidence="2 7" id="KW-0812">Transmembrane</keyword>
<proteinExistence type="predicted"/>
<sequence length="676" mass="76931">MKPVSTEKRLFHYALQYKKTIIIGIICLIVAVAMELSGPLIAKKIIDDHIVGVANHYVMTDEQTGAIEFEGEYYTRLERYDSIDDEKVVTLFQDGLSFFLLDEEVPLNARYIEDDGTTFVFEVDQNELVVTGQTLTTSELFHFFQPEVSSIAAWLGLYLGLILASSVFLYYKTYLLQYASNRIIQTMRKDVFSHIQRIPIPYFVDQPAGKIVARVTNDTEAIKELYEKVLEVFASGFIYMFGIFIALFILDARLAMICLVLVPFIVVWMLVYRKIAGHYNHEIRETNSRINANINESIQGMSIIQAYNQVDRMTGEFEELNQYHYRYQKKMNTFTAFTSFNLVDFFRNVAFVVFIMYFGGISLDGTGIVTAGVLYAFVDYLTRLFEPVNQIVSQLAQLEQSRVAGKRVFELLDEDGEEVDEKPITRYDGYVEFDQVSFAYEKDDYVLKDLSFSIQPGETAAFVGHTGSGKSTVMNLLFRFYDPSKGRILIDGKSINELSRQQARSHIGIVLQDPFIFTGTIISNITMNDPRVSRDDAINALKAVGADRFIEQLPNKYDEPVKEKGAEFSTGQRQLLSFARALAFDPAILILDEATANIDTETEAMIQEALKVLKKGRTTLVIAHRLSTIQDADQIFVLKQGELIEKGTHQTLLQEQGEYFKMYEMQLGAKESYASS</sequence>
<dbReference type="PROSITE" id="PS50893">
    <property type="entry name" value="ABC_TRANSPORTER_2"/>
    <property type="match status" value="1"/>
</dbReference>
<keyword evidence="3" id="KW-0547">Nucleotide-binding</keyword>
<evidence type="ECO:0000256" key="4">
    <source>
        <dbReference type="ARBA" id="ARBA00022840"/>
    </source>
</evidence>
<feature type="transmembrane region" description="Helical" evidence="7">
    <location>
        <begin position="349"/>
        <end position="378"/>
    </location>
</feature>
<dbReference type="PANTHER" id="PTHR43394:SF1">
    <property type="entry name" value="ATP-BINDING CASSETTE SUB-FAMILY B MEMBER 10, MITOCHONDRIAL"/>
    <property type="match status" value="1"/>
</dbReference>
<dbReference type="CDD" id="cd18544">
    <property type="entry name" value="ABC_6TM_TmrA_like"/>
    <property type="match status" value="1"/>
</dbReference>
<dbReference type="SMART" id="SM00382">
    <property type="entry name" value="AAA"/>
    <property type="match status" value="1"/>
</dbReference>
<dbReference type="Pfam" id="PF00664">
    <property type="entry name" value="ABC_membrane"/>
    <property type="match status" value="1"/>
</dbReference>
<dbReference type="EMBL" id="BAAACZ010000018">
    <property type="protein sequence ID" value="GAA0466940.1"/>
    <property type="molecule type" value="Genomic_DNA"/>
</dbReference>
<dbReference type="GO" id="GO:0005524">
    <property type="term" value="F:ATP binding"/>
    <property type="evidence" value="ECO:0007669"/>
    <property type="project" value="UniProtKB-KW"/>
</dbReference>
<dbReference type="Gene3D" id="3.40.50.300">
    <property type="entry name" value="P-loop containing nucleotide triphosphate hydrolases"/>
    <property type="match status" value="1"/>
</dbReference>
<evidence type="ECO:0000259" key="8">
    <source>
        <dbReference type="PROSITE" id="PS50893"/>
    </source>
</evidence>
<evidence type="ECO:0000259" key="9">
    <source>
        <dbReference type="PROSITE" id="PS50929"/>
    </source>
</evidence>
<feature type="transmembrane region" description="Helical" evidence="7">
    <location>
        <begin position="254"/>
        <end position="272"/>
    </location>
</feature>